<keyword evidence="4 8" id="KW-0732">Signal</keyword>
<feature type="domain" description="Peptidase S1" evidence="9">
    <location>
        <begin position="37"/>
        <end position="289"/>
    </location>
</feature>
<organism evidence="10 11">
    <name type="scientific">Phytophthora palmivora</name>
    <dbReference type="NCBI Taxonomy" id="4796"/>
    <lineage>
        <taxon>Eukaryota</taxon>
        <taxon>Sar</taxon>
        <taxon>Stramenopiles</taxon>
        <taxon>Oomycota</taxon>
        <taxon>Peronosporomycetes</taxon>
        <taxon>Peronosporales</taxon>
        <taxon>Peronosporaceae</taxon>
        <taxon>Phytophthora</taxon>
    </lineage>
</organism>
<evidence type="ECO:0000313" key="11">
    <source>
        <dbReference type="Proteomes" id="UP000237271"/>
    </source>
</evidence>
<dbReference type="PANTHER" id="PTHR24276">
    <property type="entry name" value="POLYSERASE-RELATED"/>
    <property type="match status" value="1"/>
</dbReference>
<dbReference type="Gene3D" id="2.40.10.10">
    <property type="entry name" value="Trypsin-like serine proteases"/>
    <property type="match status" value="1"/>
</dbReference>
<dbReference type="InterPro" id="IPR001254">
    <property type="entry name" value="Trypsin_dom"/>
</dbReference>
<comment type="subcellular location">
    <subcellularLocation>
        <location evidence="1">Secreted</location>
    </subcellularLocation>
</comment>
<keyword evidence="3" id="KW-0964">Secreted</keyword>
<evidence type="ECO:0000256" key="3">
    <source>
        <dbReference type="ARBA" id="ARBA00022525"/>
    </source>
</evidence>
<gene>
    <name evidence="10" type="ORF">PHPALM_1611</name>
</gene>
<dbReference type="EMBL" id="NCKW01000403">
    <property type="protein sequence ID" value="POM80542.1"/>
    <property type="molecule type" value="Genomic_DNA"/>
</dbReference>
<sequence>MKIIQVGLFASMLTTLAYGFKFPGLSTDLTPGEENRIYGGSNARIDNHGYTVSLHSNGPDSEFFCAGTLITPNFILTAGLCLEDLMYNVYASLGSKHRMGGDSGKSEKIRVVEAFRHPSYYVSTKSLTVTHNMALLKLETPSKTKSQTVTHNMALLKLETPSKIQPVLLADADGSDNKPGSIATAINWGLVNDESSSDTLQTMDVEIITNAKCAKLYDDAGENTKVDDSVICAGTVNGKDMCTGEGGGPLIVNGVLVGIASDGPDDCGVLPVTFTRVSNALDFIDDVLDGKSSGNVTELLTAGPSIFNTTTLINAIKDGAAAVYEVEDTQK</sequence>
<keyword evidence="11" id="KW-1185">Reference proteome</keyword>
<dbReference type="Proteomes" id="UP000237271">
    <property type="component" value="Unassembled WGS sequence"/>
</dbReference>
<dbReference type="AlphaFoldDB" id="A0A2P4YRY9"/>
<feature type="signal peptide" evidence="8">
    <location>
        <begin position="1"/>
        <end position="19"/>
    </location>
</feature>
<evidence type="ECO:0000256" key="7">
    <source>
        <dbReference type="ARBA" id="ARBA00023180"/>
    </source>
</evidence>
<dbReference type="GO" id="GO:0006508">
    <property type="term" value="P:proteolysis"/>
    <property type="evidence" value="ECO:0007669"/>
    <property type="project" value="UniProtKB-KW"/>
</dbReference>
<keyword evidence="10" id="KW-0378">Hydrolase</keyword>
<dbReference type="InterPro" id="IPR009003">
    <property type="entry name" value="Peptidase_S1_PA"/>
</dbReference>
<proteinExistence type="inferred from homology"/>
<dbReference type="OrthoDB" id="122635at2759"/>
<evidence type="ECO:0000313" key="10">
    <source>
        <dbReference type="EMBL" id="POM80542.1"/>
    </source>
</evidence>
<keyword evidence="7" id="KW-0325">Glycoprotein</keyword>
<dbReference type="SUPFAM" id="SSF50494">
    <property type="entry name" value="Trypsin-like serine proteases"/>
    <property type="match status" value="1"/>
</dbReference>
<evidence type="ECO:0000256" key="4">
    <source>
        <dbReference type="ARBA" id="ARBA00022729"/>
    </source>
</evidence>
<dbReference type="InterPro" id="IPR043504">
    <property type="entry name" value="Peptidase_S1_PA_chymotrypsin"/>
</dbReference>
<comment type="similarity">
    <text evidence="2">Belongs to the peptidase S1 family.</text>
</comment>
<name>A0A2P4YRY9_9STRA</name>
<keyword evidence="10" id="KW-0645">Protease</keyword>
<dbReference type="Pfam" id="PF00089">
    <property type="entry name" value="Trypsin"/>
    <property type="match status" value="1"/>
</dbReference>
<dbReference type="PROSITE" id="PS50240">
    <property type="entry name" value="TRYPSIN_DOM"/>
    <property type="match status" value="1"/>
</dbReference>
<evidence type="ECO:0000256" key="1">
    <source>
        <dbReference type="ARBA" id="ARBA00004613"/>
    </source>
</evidence>
<evidence type="ECO:0000256" key="2">
    <source>
        <dbReference type="ARBA" id="ARBA00007664"/>
    </source>
</evidence>
<comment type="caution">
    <text evidence="10">The sequence shown here is derived from an EMBL/GenBank/DDBJ whole genome shotgun (WGS) entry which is preliminary data.</text>
</comment>
<evidence type="ECO:0000256" key="6">
    <source>
        <dbReference type="ARBA" id="ARBA00023157"/>
    </source>
</evidence>
<feature type="chain" id="PRO_5015201603" evidence="8">
    <location>
        <begin position="20"/>
        <end position="331"/>
    </location>
</feature>
<dbReference type="PANTHER" id="PTHR24276:SF98">
    <property type="entry name" value="FI18310P1-RELATED"/>
    <property type="match status" value="1"/>
</dbReference>
<keyword evidence="6" id="KW-1015">Disulfide bond</keyword>
<evidence type="ECO:0000259" key="9">
    <source>
        <dbReference type="PROSITE" id="PS50240"/>
    </source>
</evidence>
<reference evidence="10 11" key="1">
    <citation type="journal article" date="2017" name="Genome Biol. Evol.">
        <title>Phytophthora megakarya and P. palmivora, closely related causal agents of cacao black pod rot, underwent increases in genome sizes and gene numbers by different mechanisms.</title>
        <authorList>
            <person name="Ali S.S."/>
            <person name="Shao J."/>
            <person name="Lary D.J."/>
            <person name="Kronmiller B."/>
            <person name="Shen D."/>
            <person name="Strem M.D."/>
            <person name="Amoako-Attah I."/>
            <person name="Akrofi A.Y."/>
            <person name="Begoude B.A."/>
            <person name="Ten Hoopen G.M."/>
            <person name="Coulibaly K."/>
            <person name="Kebe B.I."/>
            <person name="Melnick R.L."/>
            <person name="Guiltinan M.J."/>
            <person name="Tyler B.M."/>
            <person name="Meinhardt L.W."/>
            <person name="Bailey B.A."/>
        </authorList>
    </citation>
    <scope>NUCLEOTIDE SEQUENCE [LARGE SCALE GENOMIC DNA]</scope>
    <source>
        <strain evidence="11">sbr112.9</strain>
    </source>
</reference>
<evidence type="ECO:0000256" key="8">
    <source>
        <dbReference type="SAM" id="SignalP"/>
    </source>
</evidence>
<keyword evidence="5" id="KW-0843">Virulence</keyword>
<dbReference type="GO" id="GO:0004252">
    <property type="term" value="F:serine-type endopeptidase activity"/>
    <property type="evidence" value="ECO:0007669"/>
    <property type="project" value="InterPro"/>
</dbReference>
<dbReference type="SMART" id="SM00020">
    <property type="entry name" value="Tryp_SPc"/>
    <property type="match status" value="1"/>
</dbReference>
<dbReference type="PRINTS" id="PR00722">
    <property type="entry name" value="CHYMOTRYPSIN"/>
</dbReference>
<dbReference type="InterPro" id="IPR001314">
    <property type="entry name" value="Peptidase_S1A"/>
</dbReference>
<dbReference type="CDD" id="cd00190">
    <property type="entry name" value="Tryp_SPc"/>
    <property type="match status" value="1"/>
</dbReference>
<dbReference type="InterPro" id="IPR050430">
    <property type="entry name" value="Peptidase_S1"/>
</dbReference>
<accession>A0A2P4YRY9</accession>
<evidence type="ECO:0000256" key="5">
    <source>
        <dbReference type="ARBA" id="ARBA00023026"/>
    </source>
</evidence>
<protein>
    <submittedName>
        <fullName evidence="10">Serine protease trypsin-like protein</fullName>
    </submittedName>
</protein>
<dbReference type="GO" id="GO:0005576">
    <property type="term" value="C:extracellular region"/>
    <property type="evidence" value="ECO:0007669"/>
    <property type="project" value="UniProtKB-SubCell"/>
</dbReference>